<evidence type="ECO:0000259" key="1">
    <source>
        <dbReference type="PROSITE" id="PS50995"/>
    </source>
</evidence>
<dbReference type="GO" id="GO:0006950">
    <property type="term" value="P:response to stress"/>
    <property type="evidence" value="ECO:0007669"/>
    <property type="project" value="TreeGrafter"/>
</dbReference>
<dbReference type="PANTHER" id="PTHR33164">
    <property type="entry name" value="TRANSCRIPTIONAL REGULATOR, MARR FAMILY"/>
    <property type="match status" value="1"/>
</dbReference>
<accession>F2N6Y4</accession>
<dbReference type="GO" id="GO:0003700">
    <property type="term" value="F:DNA-binding transcription factor activity"/>
    <property type="evidence" value="ECO:0007669"/>
    <property type="project" value="InterPro"/>
</dbReference>
<dbReference type="InterPro" id="IPR011991">
    <property type="entry name" value="ArsR-like_HTH"/>
</dbReference>
<dbReference type="InterPro" id="IPR036390">
    <property type="entry name" value="WH_DNA-bd_sf"/>
</dbReference>
<dbReference type="Gene3D" id="1.10.10.10">
    <property type="entry name" value="Winged helix-like DNA-binding domain superfamily/Winged helix DNA-binding domain"/>
    <property type="match status" value="1"/>
</dbReference>
<keyword evidence="3" id="KW-1185">Reference proteome</keyword>
<dbReference type="STRING" id="700015.Corgl_0054"/>
<dbReference type="PANTHER" id="PTHR33164:SF43">
    <property type="entry name" value="HTH-TYPE TRANSCRIPTIONAL REPRESSOR YETL"/>
    <property type="match status" value="1"/>
</dbReference>
<dbReference type="InterPro" id="IPR000835">
    <property type="entry name" value="HTH_MarR-typ"/>
</dbReference>
<dbReference type="RefSeq" id="WP_013707926.1">
    <property type="nucleotide sequence ID" value="NC_015389.1"/>
</dbReference>
<dbReference type="AlphaFoldDB" id="F2N6Y4"/>
<dbReference type="Pfam" id="PF12802">
    <property type="entry name" value="MarR_2"/>
    <property type="match status" value="1"/>
</dbReference>
<feature type="domain" description="HTH marR-type" evidence="1">
    <location>
        <begin position="65"/>
        <end position="196"/>
    </location>
</feature>
<dbReference type="InterPro" id="IPR036388">
    <property type="entry name" value="WH-like_DNA-bd_sf"/>
</dbReference>
<sequence>MAARCMEMGGIGTCFGGVGRHHSGKLIYRLVCALAGAADLDPDLAGDADDAAILRDGLRIQDVNYEDVARKLIVYSRSLAKGSLSTVHGASVGEAPVLQYLVNAKGDIIPSELAGRLGYTRGRMSHILDALESKGYIRRVQDERDRRRVIVSISDEGRRYAAERYAESVAALAHQLSALGEHDANELVRILNKAYSITYDKEDYLEDL</sequence>
<dbReference type="Proteomes" id="UP000006851">
    <property type="component" value="Chromosome"/>
</dbReference>
<dbReference type="PROSITE" id="PS50995">
    <property type="entry name" value="HTH_MARR_2"/>
    <property type="match status" value="1"/>
</dbReference>
<evidence type="ECO:0000313" key="3">
    <source>
        <dbReference type="Proteomes" id="UP000006851"/>
    </source>
</evidence>
<organism evidence="2 3">
    <name type="scientific">Coriobacterium glomerans (strain ATCC 49209 / DSM 20642 / JCM 10262 / PW2)</name>
    <dbReference type="NCBI Taxonomy" id="700015"/>
    <lineage>
        <taxon>Bacteria</taxon>
        <taxon>Bacillati</taxon>
        <taxon>Actinomycetota</taxon>
        <taxon>Coriobacteriia</taxon>
        <taxon>Coriobacteriales</taxon>
        <taxon>Coriobacteriaceae</taxon>
        <taxon>Coriobacterium</taxon>
    </lineage>
</organism>
<dbReference type="PRINTS" id="PR00598">
    <property type="entry name" value="HTHMARR"/>
</dbReference>
<dbReference type="InterPro" id="IPR039422">
    <property type="entry name" value="MarR/SlyA-like"/>
</dbReference>
<evidence type="ECO:0000313" key="2">
    <source>
        <dbReference type="EMBL" id="AEB06183.1"/>
    </source>
</evidence>
<dbReference type="SUPFAM" id="SSF46785">
    <property type="entry name" value="Winged helix' DNA-binding domain"/>
    <property type="match status" value="1"/>
</dbReference>
<dbReference type="CDD" id="cd00090">
    <property type="entry name" value="HTH_ARSR"/>
    <property type="match status" value="1"/>
</dbReference>
<dbReference type="eggNOG" id="COG1846">
    <property type="taxonomic scope" value="Bacteria"/>
</dbReference>
<dbReference type="SMART" id="SM00347">
    <property type="entry name" value="HTH_MARR"/>
    <property type="match status" value="1"/>
</dbReference>
<dbReference type="EMBL" id="CP002628">
    <property type="protein sequence ID" value="AEB06183.1"/>
    <property type="molecule type" value="Genomic_DNA"/>
</dbReference>
<name>F2N6Y4_CORGP</name>
<dbReference type="KEGG" id="cgo:Corgl_0054"/>
<dbReference type="HOGENOM" id="CLU_1319140_0_0_11"/>
<protein>
    <submittedName>
        <fullName evidence="2">Transcriptional regulator, MarR family</fullName>
    </submittedName>
</protein>
<gene>
    <name evidence="2" type="ordered locus">Corgl_0054</name>
</gene>
<reference evidence="3" key="1">
    <citation type="journal article" date="2013" name="Stand. Genomic Sci.">
        <title>Complete genome sequence of Coriobacterium glomerans type strain (PW2(T)) from the midgut of Pyrrhocoris apterus L. (red soldier bug).</title>
        <authorList>
            <person name="Stackebrandt E."/>
            <person name="Zeytun A."/>
            <person name="Lapidus A."/>
            <person name="Nolan M."/>
            <person name="Lucas S."/>
            <person name="Hammon N."/>
            <person name="Deshpande S."/>
            <person name="Cheng J.F."/>
            <person name="Tapia R."/>
            <person name="Goodwin L.A."/>
            <person name="Pitluck S."/>
            <person name="Liolios K."/>
            <person name="Pagani I."/>
            <person name="Ivanova N."/>
            <person name="Mavromatis K."/>
            <person name="Mikhailova N."/>
            <person name="Huntemann M."/>
            <person name="Pati A."/>
            <person name="Chen A."/>
            <person name="Palaniappan K."/>
            <person name="Chang Y.J."/>
            <person name="Land M."/>
            <person name="Hauser L."/>
            <person name="Rohde M."/>
            <person name="Pukall R."/>
            <person name="Goker M."/>
            <person name="Detter J.C."/>
            <person name="Woyke T."/>
            <person name="Bristow J."/>
            <person name="Eisen J.A."/>
            <person name="Markowitz V."/>
            <person name="Hugenholtz P."/>
            <person name="Kyrpides N.C."/>
            <person name="Klenk H.P."/>
        </authorList>
    </citation>
    <scope>NUCLEOTIDE SEQUENCE</scope>
    <source>
        <strain evidence="3">ATCC 49209 / DSM 20642 / JCM 10262 / PW2</strain>
    </source>
</reference>
<proteinExistence type="predicted"/>